<dbReference type="Proteomes" id="UP000828390">
    <property type="component" value="Unassembled WGS sequence"/>
</dbReference>
<reference evidence="2" key="1">
    <citation type="journal article" date="2019" name="bioRxiv">
        <title>The Genome of the Zebra Mussel, Dreissena polymorpha: A Resource for Invasive Species Research.</title>
        <authorList>
            <person name="McCartney M.A."/>
            <person name="Auch B."/>
            <person name="Kono T."/>
            <person name="Mallez S."/>
            <person name="Zhang Y."/>
            <person name="Obille A."/>
            <person name="Becker A."/>
            <person name="Abrahante J.E."/>
            <person name="Garbe J."/>
            <person name="Badalamenti J.P."/>
            <person name="Herman A."/>
            <person name="Mangelson H."/>
            <person name="Liachko I."/>
            <person name="Sullivan S."/>
            <person name="Sone E.D."/>
            <person name="Koren S."/>
            <person name="Silverstein K.A.T."/>
            <person name="Beckman K.B."/>
            <person name="Gohl D.M."/>
        </authorList>
    </citation>
    <scope>NUCLEOTIDE SEQUENCE</scope>
    <source>
        <strain evidence="2">Duluth1</strain>
        <tissue evidence="2">Whole animal</tissue>
    </source>
</reference>
<gene>
    <name evidence="2" type="ORF">DPMN_004735</name>
</gene>
<protein>
    <submittedName>
        <fullName evidence="2">Uncharacterized protein</fullName>
    </submittedName>
</protein>
<organism evidence="2 3">
    <name type="scientific">Dreissena polymorpha</name>
    <name type="common">Zebra mussel</name>
    <name type="synonym">Mytilus polymorpha</name>
    <dbReference type="NCBI Taxonomy" id="45954"/>
    <lineage>
        <taxon>Eukaryota</taxon>
        <taxon>Metazoa</taxon>
        <taxon>Spiralia</taxon>
        <taxon>Lophotrochozoa</taxon>
        <taxon>Mollusca</taxon>
        <taxon>Bivalvia</taxon>
        <taxon>Autobranchia</taxon>
        <taxon>Heteroconchia</taxon>
        <taxon>Euheterodonta</taxon>
        <taxon>Imparidentia</taxon>
        <taxon>Neoheterodontei</taxon>
        <taxon>Myida</taxon>
        <taxon>Dreissenoidea</taxon>
        <taxon>Dreissenidae</taxon>
        <taxon>Dreissena</taxon>
    </lineage>
</organism>
<dbReference type="EMBL" id="JAIWYP010000001">
    <property type="protein sequence ID" value="KAH3880813.1"/>
    <property type="molecule type" value="Genomic_DNA"/>
</dbReference>
<keyword evidence="3" id="KW-1185">Reference proteome</keyword>
<comment type="caution">
    <text evidence="2">The sequence shown here is derived from an EMBL/GenBank/DDBJ whole genome shotgun (WGS) entry which is preliminary data.</text>
</comment>
<evidence type="ECO:0000256" key="1">
    <source>
        <dbReference type="SAM" id="MobiDB-lite"/>
    </source>
</evidence>
<proteinExistence type="predicted"/>
<sequence length="132" mass="15707">MVEPTIWPALEEIRQKQAEECKTRQTYGRTNHLAPWEEREGRNREKSVRQDRPMVEPTIWPALEEIRQKQAEECKTRRTYGRINHLACLGGREGRNREKSVRQDGPMVEPTIWPALEEIRQKQAEECKKRQT</sequence>
<feature type="region of interest" description="Disordered" evidence="1">
    <location>
        <begin position="21"/>
        <end position="55"/>
    </location>
</feature>
<name>A0A9D4RVX8_DREPO</name>
<evidence type="ECO:0000313" key="3">
    <source>
        <dbReference type="Proteomes" id="UP000828390"/>
    </source>
</evidence>
<feature type="compositionally biased region" description="Basic and acidic residues" evidence="1">
    <location>
        <begin position="35"/>
        <end position="54"/>
    </location>
</feature>
<reference evidence="2" key="2">
    <citation type="submission" date="2020-11" db="EMBL/GenBank/DDBJ databases">
        <authorList>
            <person name="McCartney M.A."/>
            <person name="Auch B."/>
            <person name="Kono T."/>
            <person name="Mallez S."/>
            <person name="Becker A."/>
            <person name="Gohl D.M."/>
            <person name="Silverstein K.A.T."/>
            <person name="Koren S."/>
            <person name="Bechman K.B."/>
            <person name="Herman A."/>
            <person name="Abrahante J.E."/>
            <person name="Garbe J."/>
        </authorList>
    </citation>
    <scope>NUCLEOTIDE SEQUENCE</scope>
    <source>
        <strain evidence="2">Duluth1</strain>
        <tissue evidence="2">Whole animal</tissue>
    </source>
</reference>
<accession>A0A9D4RVX8</accession>
<evidence type="ECO:0000313" key="2">
    <source>
        <dbReference type="EMBL" id="KAH3880813.1"/>
    </source>
</evidence>
<dbReference type="AlphaFoldDB" id="A0A9D4RVX8"/>